<protein>
    <submittedName>
        <fullName evidence="1">Uncharacterized protein</fullName>
    </submittedName>
</protein>
<gene>
    <name evidence="1" type="ORF">ACH5RR_020850</name>
</gene>
<organism evidence="1 2">
    <name type="scientific">Cinchona calisaya</name>
    <dbReference type="NCBI Taxonomy" id="153742"/>
    <lineage>
        <taxon>Eukaryota</taxon>
        <taxon>Viridiplantae</taxon>
        <taxon>Streptophyta</taxon>
        <taxon>Embryophyta</taxon>
        <taxon>Tracheophyta</taxon>
        <taxon>Spermatophyta</taxon>
        <taxon>Magnoliopsida</taxon>
        <taxon>eudicotyledons</taxon>
        <taxon>Gunneridae</taxon>
        <taxon>Pentapetalae</taxon>
        <taxon>asterids</taxon>
        <taxon>lamiids</taxon>
        <taxon>Gentianales</taxon>
        <taxon>Rubiaceae</taxon>
        <taxon>Cinchonoideae</taxon>
        <taxon>Cinchoneae</taxon>
        <taxon>Cinchona</taxon>
    </lineage>
</organism>
<sequence length="96" mass="11041">MTFSEMTFSASLPLYPRQIVHHKERENPAPRQIVHHKERENPARYCSARSPLWLSSMASKMYQVSSDSQETLKASLARLTSKWPRIGEEKPSPTSL</sequence>
<dbReference type="Proteomes" id="UP001630127">
    <property type="component" value="Unassembled WGS sequence"/>
</dbReference>
<proteinExistence type="predicted"/>
<evidence type="ECO:0000313" key="1">
    <source>
        <dbReference type="EMBL" id="KAL3518261.1"/>
    </source>
</evidence>
<dbReference type="AlphaFoldDB" id="A0ABD2ZHG5"/>
<accession>A0ABD2ZHG5</accession>
<comment type="caution">
    <text evidence="1">The sequence shown here is derived from an EMBL/GenBank/DDBJ whole genome shotgun (WGS) entry which is preliminary data.</text>
</comment>
<dbReference type="EMBL" id="JBJUIK010000009">
    <property type="protein sequence ID" value="KAL3518261.1"/>
    <property type="molecule type" value="Genomic_DNA"/>
</dbReference>
<evidence type="ECO:0000313" key="2">
    <source>
        <dbReference type="Proteomes" id="UP001630127"/>
    </source>
</evidence>
<keyword evidence="2" id="KW-1185">Reference proteome</keyword>
<name>A0ABD2ZHG5_9GENT</name>
<reference evidence="1 2" key="1">
    <citation type="submission" date="2024-11" db="EMBL/GenBank/DDBJ databases">
        <title>A near-complete genome assembly of Cinchona calisaya.</title>
        <authorList>
            <person name="Lian D.C."/>
            <person name="Zhao X.W."/>
            <person name="Wei L."/>
        </authorList>
    </citation>
    <scope>NUCLEOTIDE SEQUENCE [LARGE SCALE GENOMIC DNA]</scope>
    <source>
        <tissue evidence="1">Nenye</tissue>
    </source>
</reference>